<evidence type="ECO:0000313" key="3">
    <source>
        <dbReference type="WBParaSite" id="nRc.2.0.1.t37882-RA"/>
    </source>
</evidence>
<evidence type="ECO:0000313" key="2">
    <source>
        <dbReference type="Proteomes" id="UP000887565"/>
    </source>
</evidence>
<reference evidence="3" key="1">
    <citation type="submission" date="2022-11" db="UniProtKB">
        <authorList>
            <consortium name="WormBaseParasite"/>
        </authorList>
    </citation>
    <scope>IDENTIFICATION</scope>
</reference>
<dbReference type="WBParaSite" id="nRc.2.0.1.t37882-RA">
    <property type="protein sequence ID" value="nRc.2.0.1.t37882-RA"/>
    <property type="gene ID" value="nRc.2.0.1.g37882"/>
</dbReference>
<dbReference type="Gene3D" id="2.40.50.90">
    <property type="match status" value="1"/>
</dbReference>
<dbReference type="InterPro" id="IPR035437">
    <property type="entry name" value="SNase_OB-fold_sf"/>
</dbReference>
<proteinExistence type="predicted"/>
<sequence length="220" mass="23917">MPAGAVEFSLHGVRPPQSQVISTEDRFLGLVSNAKIISASINEKRSKDKCASVTLYIYSDDDIVDVNQRLIDGGYGVSNATITDSRMSPPEEHPPTLAQSTSSIEFSSDVAESPPQPPIPSLLSVKAQPFSLKSNANSRCQEQIVELSMDLDKTLTVADFPNTKSTFMPSFCSPTPHQEPALFGEVRPGSQNQSFGSYSARLINEPIKKPRAYKKARSSP</sequence>
<dbReference type="Proteomes" id="UP000887565">
    <property type="component" value="Unplaced"/>
</dbReference>
<protein>
    <submittedName>
        <fullName evidence="3">Uncharacterized protein</fullName>
    </submittedName>
</protein>
<evidence type="ECO:0000256" key="1">
    <source>
        <dbReference type="SAM" id="MobiDB-lite"/>
    </source>
</evidence>
<dbReference type="AlphaFoldDB" id="A0A915KGM0"/>
<accession>A0A915KGM0</accession>
<feature type="compositionally biased region" description="Polar residues" evidence="1">
    <location>
        <begin position="97"/>
        <end position="106"/>
    </location>
</feature>
<organism evidence="2 3">
    <name type="scientific">Romanomermis culicivorax</name>
    <name type="common">Nematode worm</name>
    <dbReference type="NCBI Taxonomy" id="13658"/>
    <lineage>
        <taxon>Eukaryota</taxon>
        <taxon>Metazoa</taxon>
        <taxon>Ecdysozoa</taxon>
        <taxon>Nematoda</taxon>
        <taxon>Enoplea</taxon>
        <taxon>Dorylaimia</taxon>
        <taxon>Mermithida</taxon>
        <taxon>Mermithoidea</taxon>
        <taxon>Mermithidae</taxon>
        <taxon>Romanomermis</taxon>
    </lineage>
</organism>
<feature type="region of interest" description="Disordered" evidence="1">
    <location>
        <begin position="81"/>
        <end position="122"/>
    </location>
</feature>
<keyword evidence="2" id="KW-1185">Reference proteome</keyword>
<name>A0A915KGM0_ROMCU</name>